<organism evidence="1 2">
    <name type="scientific">Geothermobacter hydrogeniphilus</name>
    <dbReference type="NCBI Taxonomy" id="1969733"/>
    <lineage>
        <taxon>Bacteria</taxon>
        <taxon>Pseudomonadati</taxon>
        <taxon>Thermodesulfobacteriota</taxon>
        <taxon>Desulfuromonadia</taxon>
        <taxon>Desulfuromonadales</taxon>
        <taxon>Geothermobacteraceae</taxon>
        <taxon>Geothermobacter</taxon>
    </lineage>
</organism>
<dbReference type="EMBL" id="PPFX01000005">
    <property type="protein sequence ID" value="PNU21199.1"/>
    <property type="molecule type" value="Genomic_DNA"/>
</dbReference>
<dbReference type="PANTHER" id="PTHR37530:SF1">
    <property type="entry name" value="OUTER MEMBRANE PROTEIN SLP"/>
    <property type="match status" value="1"/>
</dbReference>
<dbReference type="AlphaFoldDB" id="A0A2K2HD53"/>
<dbReference type="PANTHER" id="PTHR37530">
    <property type="entry name" value="OUTER MEMBRANE PROTEIN SLP"/>
    <property type="match status" value="1"/>
</dbReference>
<protein>
    <recommendedName>
        <fullName evidence="3">Outer membrane lipoprotein</fullName>
    </recommendedName>
</protein>
<dbReference type="Proteomes" id="UP000236340">
    <property type="component" value="Unassembled WGS sequence"/>
</dbReference>
<dbReference type="InterPro" id="IPR004658">
    <property type="entry name" value="OMP_Slp"/>
</dbReference>
<evidence type="ECO:0000313" key="2">
    <source>
        <dbReference type="Proteomes" id="UP000236340"/>
    </source>
</evidence>
<comment type="caution">
    <text evidence="1">The sequence shown here is derived from an EMBL/GenBank/DDBJ whole genome shotgun (WGS) entry which is preliminary data.</text>
</comment>
<proteinExistence type="predicted"/>
<dbReference type="Pfam" id="PF03843">
    <property type="entry name" value="Slp"/>
    <property type="match status" value="1"/>
</dbReference>
<evidence type="ECO:0008006" key="3">
    <source>
        <dbReference type="Google" id="ProtNLM"/>
    </source>
</evidence>
<sequence length="239" mass="27603">MPGAFRPLKFDEIGFGHKAFDVKAKRQRFRYNQMRNAFLHSSKGATMRRFILLLILVGLTGCGHVLSEQARSRVDSDVNLAEVRADPEAYRGKTLLLGGVIMGLDNEQEGSVLEITPWRLDRWGEPIDLDDGSERILVESDRPLDPARFLTGRMITFTADVRGQQIRSDNYSDRRYPVFHLQREYLWDTPFRTMIHPGPNRYAPTYVGPDAKPRSNPYDPGYYDAYPYTPYDFRPGQFY</sequence>
<name>A0A2K2HD53_9BACT</name>
<gene>
    <name evidence="1" type="ORF">C2E25_03960</name>
</gene>
<dbReference type="GO" id="GO:0019867">
    <property type="term" value="C:outer membrane"/>
    <property type="evidence" value="ECO:0007669"/>
    <property type="project" value="InterPro"/>
</dbReference>
<reference evidence="1 2" key="1">
    <citation type="journal article" date="2018" name="Genome Announc.">
        <title>Genome Sequence of Geothermobacter sp. HR-1 Iron Reducer from the Loihi Seamount.</title>
        <authorList>
            <person name="Smith H."/>
            <person name="Abuyen K."/>
            <person name="Tremblay J."/>
            <person name="Savalia P."/>
            <person name="Perez-Rodriguez I."/>
            <person name="Emerson D."/>
            <person name="Tully B."/>
            <person name="Amend J."/>
        </authorList>
    </citation>
    <scope>NUCLEOTIDE SEQUENCE [LARGE SCALE GENOMIC DNA]</scope>
    <source>
        <strain evidence="1 2">HR-1</strain>
    </source>
</reference>
<evidence type="ECO:0000313" key="1">
    <source>
        <dbReference type="EMBL" id="PNU21199.1"/>
    </source>
</evidence>
<accession>A0A2K2HD53</accession>